<name>A0ABY5DJ41_9GAMM</name>
<keyword evidence="2" id="KW-1185">Reference proteome</keyword>
<accession>A0ABY5DJ41</accession>
<dbReference type="Proteomes" id="UP001055955">
    <property type="component" value="Chromosome"/>
</dbReference>
<evidence type="ECO:0008006" key="3">
    <source>
        <dbReference type="Google" id="ProtNLM"/>
    </source>
</evidence>
<sequence length="122" mass="14431">MIKFHIHESSPKDWQALAGYIESIWPQKNLCIVCELEDKNDIQRAIWKLPKRFIAIDDTPVNSSVIYITSELPSSQYDCVINTSDQQLQHVNIEWVQRDKQLARNRYKHWKSVNKTIEIVNH</sequence>
<protein>
    <recommendedName>
        <fullName evidence="3">DNA polymerase III subunit chi</fullName>
    </recommendedName>
</protein>
<organism evidence="1 2">
    <name type="scientific">Candidatus Comchoanobacter bicostacola</name>
    <dbReference type="NCBI Taxonomy" id="2919598"/>
    <lineage>
        <taxon>Bacteria</taxon>
        <taxon>Pseudomonadati</taxon>
        <taxon>Pseudomonadota</taxon>
        <taxon>Gammaproteobacteria</taxon>
        <taxon>Candidatus Comchoanobacterales</taxon>
        <taxon>Candidatus Comchoanobacteraceae</taxon>
        <taxon>Candidatus Comchoanobacter</taxon>
    </lineage>
</organism>
<dbReference type="EMBL" id="CP092900">
    <property type="protein sequence ID" value="UTC24260.1"/>
    <property type="molecule type" value="Genomic_DNA"/>
</dbReference>
<dbReference type="RefSeq" id="WP_258568045.1">
    <property type="nucleotide sequence ID" value="NZ_CP092900.1"/>
</dbReference>
<gene>
    <name evidence="1" type="ORF">MMH89_03355</name>
</gene>
<evidence type="ECO:0000313" key="2">
    <source>
        <dbReference type="Proteomes" id="UP001055955"/>
    </source>
</evidence>
<evidence type="ECO:0000313" key="1">
    <source>
        <dbReference type="EMBL" id="UTC24260.1"/>
    </source>
</evidence>
<proteinExistence type="predicted"/>
<dbReference type="InterPro" id="IPR036768">
    <property type="entry name" value="PolIII_chi_sf"/>
</dbReference>
<dbReference type="SUPFAM" id="SSF102400">
    <property type="entry name" value="DNA polymerase III chi subunit"/>
    <property type="match status" value="1"/>
</dbReference>
<reference evidence="1 2" key="1">
    <citation type="journal article" date="2022" name="Nat. Microbiol.">
        <title>The microbiome of a bacterivorous marine choanoflagellate contains a resource-demanding obligate bacterial associate.</title>
        <authorList>
            <person name="Needham D.M."/>
            <person name="Poirier C."/>
            <person name="Bachy C."/>
            <person name="George E.E."/>
            <person name="Wilken S."/>
            <person name="Yung C.C.M."/>
            <person name="Limardo A.J."/>
            <person name="Morando M."/>
            <person name="Sudek L."/>
            <person name="Malmstrom R.R."/>
            <person name="Keeling P.J."/>
            <person name="Santoro A.E."/>
            <person name="Worden A.Z."/>
        </authorList>
    </citation>
    <scope>NUCLEOTIDE SEQUENCE [LARGE SCALE GENOMIC DNA]</scope>
    <source>
        <strain evidence="1 2">Comchoano-1</strain>
    </source>
</reference>